<name>A0A9P5ZVP2_PLEER</name>
<proteinExistence type="predicted"/>
<accession>A0A9P5ZVP2</accession>
<dbReference type="EMBL" id="MU154584">
    <property type="protein sequence ID" value="KAF9493530.1"/>
    <property type="molecule type" value="Genomic_DNA"/>
</dbReference>
<reference evidence="1" key="1">
    <citation type="submission" date="2020-11" db="EMBL/GenBank/DDBJ databases">
        <authorList>
            <consortium name="DOE Joint Genome Institute"/>
            <person name="Ahrendt S."/>
            <person name="Riley R."/>
            <person name="Andreopoulos W."/>
            <person name="Labutti K."/>
            <person name="Pangilinan J."/>
            <person name="Ruiz-Duenas F.J."/>
            <person name="Barrasa J.M."/>
            <person name="Sanchez-Garcia M."/>
            <person name="Camarero S."/>
            <person name="Miyauchi S."/>
            <person name="Serrano A."/>
            <person name="Linde D."/>
            <person name="Babiker R."/>
            <person name="Drula E."/>
            <person name="Ayuso-Fernandez I."/>
            <person name="Pacheco R."/>
            <person name="Padilla G."/>
            <person name="Ferreira P."/>
            <person name="Barriuso J."/>
            <person name="Kellner H."/>
            <person name="Castanera R."/>
            <person name="Alfaro M."/>
            <person name="Ramirez L."/>
            <person name="Pisabarro A.G."/>
            <person name="Kuo A."/>
            <person name="Tritt A."/>
            <person name="Lipzen A."/>
            <person name="He G."/>
            <person name="Yan M."/>
            <person name="Ng V."/>
            <person name="Cullen D."/>
            <person name="Martin F."/>
            <person name="Rosso M.-N."/>
            <person name="Henrissat B."/>
            <person name="Hibbett D."/>
            <person name="Martinez A.T."/>
            <person name="Grigoriev I.V."/>
        </authorList>
    </citation>
    <scope>NUCLEOTIDE SEQUENCE</scope>
    <source>
        <strain evidence="1">ATCC 90797</strain>
    </source>
</reference>
<dbReference type="Proteomes" id="UP000807025">
    <property type="component" value="Unassembled WGS sequence"/>
</dbReference>
<protein>
    <submittedName>
        <fullName evidence="1">Uncharacterized protein</fullName>
    </submittedName>
</protein>
<comment type="caution">
    <text evidence="1">The sequence shown here is derived from an EMBL/GenBank/DDBJ whole genome shotgun (WGS) entry which is preliminary data.</text>
</comment>
<evidence type="ECO:0000313" key="1">
    <source>
        <dbReference type="EMBL" id="KAF9493530.1"/>
    </source>
</evidence>
<dbReference type="AlphaFoldDB" id="A0A9P5ZVP2"/>
<organism evidence="1 2">
    <name type="scientific">Pleurotus eryngii</name>
    <name type="common">Boletus of the steppes</name>
    <dbReference type="NCBI Taxonomy" id="5323"/>
    <lineage>
        <taxon>Eukaryota</taxon>
        <taxon>Fungi</taxon>
        <taxon>Dikarya</taxon>
        <taxon>Basidiomycota</taxon>
        <taxon>Agaricomycotina</taxon>
        <taxon>Agaricomycetes</taxon>
        <taxon>Agaricomycetidae</taxon>
        <taxon>Agaricales</taxon>
        <taxon>Pleurotineae</taxon>
        <taxon>Pleurotaceae</taxon>
        <taxon>Pleurotus</taxon>
    </lineage>
</organism>
<evidence type="ECO:0000313" key="2">
    <source>
        <dbReference type="Proteomes" id="UP000807025"/>
    </source>
</evidence>
<gene>
    <name evidence="1" type="ORF">BDN71DRAFT_1092634</name>
</gene>
<sequence>MLSAGGASLGPWSVPSADILHTSSALLIFVMTQARLPPLSALKALSCTGMSSYIPQHQIPSQCYLRYHRHGHILPYFSFMF</sequence>
<keyword evidence="2" id="KW-1185">Reference proteome</keyword>